<gene>
    <name evidence="1" type="ORF">ACFOD7_02810</name>
</gene>
<keyword evidence="2" id="KW-1185">Reference proteome</keyword>
<organism evidence="1 2">
    <name type="scientific">Paracoccus fontiphilus</name>
    <dbReference type="NCBI Taxonomy" id="1815556"/>
    <lineage>
        <taxon>Bacteria</taxon>
        <taxon>Pseudomonadati</taxon>
        <taxon>Pseudomonadota</taxon>
        <taxon>Alphaproteobacteria</taxon>
        <taxon>Rhodobacterales</taxon>
        <taxon>Paracoccaceae</taxon>
        <taxon>Paracoccus</taxon>
    </lineage>
</organism>
<reference evidence="2" key="1">
    <citation type="journal article" date="2019" name="Int. J. Syst. Evol. Microbiol.">
        <title>The Global Catalogue of Microorganisms (GCM) 10K type strain sequencing project: providing services to taxonomists for standard genome sequencing and annotation.</title>
        <authorList>
            <consortium name="The Broad Institute Genomics Platform"/>
            <consortium name="The Broad Institute Genome Sequencing Center for Infectious Disease"/>
            <person name="Wu L."/>
            <person name="Ma J."/>
        </authorList>
    </citation>
    <scope>NUCLEOTIDE SEQUENCE [LARGE SCALE GENOMIC DNA]</scope>
    <source>
        <strain evidence="2">KCTC 52239</strain>
    </source>
</reference>
<dbReference type="Proteomes" id="UP001595557">
    <property type="component" value="Unassembled WGS sequence"/>
</dbReference>
<name>A0ABV7IBT4_9RHOB</name>
<protein>
    <submittedName>
        <fullName evidence="1">Uncharacterized protein</fullName>
    </submittedName>
</protein>
<accession>A0ABV7IBT4</accession>
<dbReference type="EMBL" id="JBHRTE010000010">
    <property type="protein sequence ID" value="MFC3166973.1"/>
    <property type="molecule type" value="Genomic_DNA"/>
</dbReference>
<evidence type="ECO:0000313" key="1">
    <source>
        <dbReference type="EMBL" id="MFC3166973.1"/>
    </source>
</evidence>
<evidence type="ECO:0000313" key="2">
    <source>
        <dbReference type="Proteomes" id="UP001595557"/>
    </source>
</evidence>
<sequence length="90" mass="9972">MREFEVTRDENQGEREAFVLPDPGTREAREAGNFVLSLFDDAKPRGERLKGKGVCIGEIDHGTIDPFGLQCQPNEGVMFLVGTTAERFGD</sequence>
<comment type="caution">
    <text evidence="1">The sequence shown here is derived from an EMBL/GenBank/DDBJ whole genome shotgun (WGS) entry which is preliminary data.</text>
</comment>
<dbReference type="RefSeq" id="WP_377706698.1">
    <property type="nucleotide sequence ID" value="NZ_JBHRTE010000010.1"/>
</dbReference>
<proteinExistence type="predicted"/>